<keyword evidence="2" id="KW-1185">Reference proteome</keyword>
<accession>A0A7Z9BJ86</accession>
<reference evidence="1" key="1">
    <citation type="submission" date="2019-10" db="EMBL/GenBank/DDBJ databases">
        <authorList>
            <consortium name="Genoscope - CEA"/>
            <person name="William W."/>
        </authorList>
    </citation>
    <scope>NUCLEOTIDE SEQUENCE [LARGE SCALE GENOMIC DNA]</scope>
    <source>
        <strain evidence="1">BBR_PRJEB10994</strain>
    </source>
</reference>
<dbReference type="PANTHER" id="PTHR43179">
    <property type="entry name" value="RHAMNOSYLTRANSFERASE WBBL"/>
    <property type="match status" value="1"/>
</dbReference>
<dbReference type="PANTHER" id="PTHR43179:SF7">
    <property type="entry name" value="RHAMNOSYLTRANSFERASE WBBL"/>
    <property type="match status" value="1"/>
</dbReference>
<dbReference type="Gene3D" id="3.90.550.10">
    <property type="entry name" value="Spore Coat Polysaccharide Biosynthesis Protein SpsA, Chain A"/>
    <property type="match status" value="1"/>
</dbReference>
<dbReference type="AlphaFoldDB" id="A0A7Z9BJ86"/>
<protein>
    <submittedName>
        <fullName evidence="1">Glycosyl transferase, group 2 family protein</fullName>
    </submittedName>
</protein>
<name>A0A7Z9BJ86_9CYAN</name>
<organism evidence="1 2">
    <name type="scientific">Planktothrix paucivesiculata PCC 9631</name>
    <dbReference type="NCBI Taxonomy" id="671071"/>
    <lineage>
        <taxon>Bacteria</taxon>
        <taxon>Bacillati</taxon>
        <taxon>Cyanobacteriota</taxon>
        <taxon>Cyanophyceae</taxon>
        <taxon>Oscillatoriophycideae</taxon>
        <taxon>Oscillatoriales</taxon>
        <taxon>Microcoleaceae</taxon>
        <taxon>Planktothrix</taxon>
    </lineage>
</organism>
<sequence length="234" mass="26891">MIESQNCPPYFLLLNPDTIVRSGALTKLVQFMEENPDIGIAGSRLEDPDGTPQRSAFRFHSLLGELDGGLRLGFVSKLLEKWVVAPPVSDISCQTDWVAGASIIVRNTVFETIGFIDENYFMYYEEMDFCLQAKKAGWNCWYVPESRVVHLVGQSSGVTNTKSPPKRLPQYWFDSRRYYFKKNYGQLYAGITDIIWILSFITWRVRHQLQNKPDSDPPQLLRDFIRHSVLLKGS</sequence>
<evidence type="ECO:0000313" key="2">
    <source>
        <dbReference type="Proteomes" id="UP000182190"/>
    </source>
</evidence>
<comment type="caution">
    <text evidence="1">The sequence shown here is derived from an EMBL/GenBank/DDBJ whole genome shotgun (WGS) entry which is preliminary data.</text>
</comment>
<evidence type="ECO:0000313" key="1">
    <source>
        <dbReference type="EMBL" id="VXD10983.1"/>
    </source>
</evidence>
<keyword evidence="1" id="KW-0808">Transferase</keyword>
<proteinExistence type="predicted"/>
<dbReference type="RefSeq" id="WP_331281278.1">
    <property type="nucleotide sequence ID" value="NZ_LR735025.1"/>
</dbReference>
<dbReference type="EMBL" id="CZCS02000005">
    <property type="protein sequence ID" value="VXD10983.1"/>
    <property type="molecule type" value="Genomic_DNA"/>
</dbReference>
<dbReference type="SUPFAM" id="SSF53448">
    <property type="entry name" value="Nucleotide-diphospho-sugar transferases"/>
    <property type="match status" value="1"/>
</dbReference>
<gene>
    <name evidence="1" type="ORF">PL9631_1020036</name>
</gene>
<dbReference type="InterPro" id="IPR029044">
    <property type="entry name" value="Nucleotide-diphossugar_trans"/>
</dbReference>
<dbReference type="Proteomes" id="UP000182190">
    <property type="component" value="Unassembled WGS sequence"/>
</dbReference>
<dbReference type="GO" id="GO:0016740">
    <property type="term" value="F:transferase activity"/>
    <property type="evidence" value="ECO:0007669"/>
    <property type="project" value="UniProtKB-KW"/>
</dbReference>